<dbReference type="EMBL" id="CP009416">
    <property type="protein sequence ID" value="AJD89410.1"/>
    <property type="molecule type" value="Genomic_DNA"/>
</dbReference>
<keyword evidence="2" id="KW-1185">Reference proteome</keyword>
<dbReference type="BioCyc" id="JESP1508404:G14D9-9280-MONOMER"/>
<evidence type="ECO:0000313" key="2">
    <source>
        <dbReference type="Proteomes" id="UP000031449"/>
    </source>
</evidence>
<sequence length="39" mass="4697">MQLMMSADRRIHHSFLIVEVTYKNSSCRKEPAKRSRFNE</sequence>
<dbReference type="AlphaFoldDB" id="A0A0B5AGE7"/>
<dbReference type="STRING" id="1508404.JMA_00930"/>
<proteinExistence type="predicted"/>
<gene>
    <name evidence="1" type="ORF">JMA_00930</name>
</gene>
<accession>A0A0B5AGE7</accession>
<organism evidence="1 2">
    <name type="scientific">Jeotgalibacillus malaysiensis</name>
    <dbReference type="NCBI Taxonomy" id="1508404"/>
    <lineage>
        <taxon>Bacteria</taxon>
        <taxon>Bacillati</taxon>
        <taxon>Bacillota</taxon>
        <taxon>Bacilli</taxon>
        <taxon>Bacillales</taxon>
        <taxon>Caryophanaceae</taxon>
        <taxon>Jeotgalibacillus</taxon>
    </lineage>
</organism>
<dbReference type="HOGENOM" id="CLU_3311095_0_0_9"/>
<protein>
    <submittedName>
        <fullName evidence="1">Uncharacterized protein</fullName>
    </submittedName>
</protein>
<dbReference type="Proteomes" id="UP000031449">
    <property type="component" value="Chromosome"/>
</dbReference>
<dbReference type="KEGG" id="jeo:JMA_00930"/>
<name>A0A0B5AGE7_9BACL</name>
<evidence type="ECO:0000313" key="1">
    <source>
        <dbReference type="EMBL" id="AJD89410.1"/>
    </source>
</evidence>
<reference evidence="1 2" key="1">
    <citation type="submission" date="2014-08" db="EMBL/GenBank/DDBJ databases">
        <title>Complete genome of a marine bacteria Jeotgalibacillus malaysiensis.</title>
        <authorList>
            <person name="Yaakop A.S."/>
            <person name="Chan K.-G."/>
            <person name="Goh K.M."/>
        </authorList>
    </citation>
    <scope>NUCLEOTIDE SEQUENCE [LARGE SCALE GENOMIC DNA]</scope>
    <source>
        <strain evidence="1 2">D5</strain>
    </source>
</reference>